<dbReference type="AlphaFoldDB" id="A0A2R5HE85"/>
<dbReference type="OrthoDB" id="9793465at2"/>
<dbReference type="PANTHER" id="PTHR34297:SF1">
    <property type="entry name" value="ASP23_GLS24 FAMILY ENVELOPE STRESS RESPONSE PROTEIN"/>
    <property type="match status" value="1"/>
</dbReference>
<keyword evidence="3" id="KW-1185">Reference proteome</keyword>
<reference evidence="2 3" key="1">
    <citation type="journal article" date="2018" name="Genome Announc.">
        <title>Draft Genome Sequence of Lactococcus sp. Strain NtB2 (JCM 32569), Isolated from the Gut of the Higher Termite Nasutitermes takasagoensis.</title>
        <authorList>
            <person name="Noda S."/>
            <person name="Aihara C."/>
            <person name="Yuki M."/>
            <person name="Ohkuma M."/>
        </authorList>
    </citation>
    <scope>NUCLEOTIDE SEQUENCE [LARGE SCALE GENOMIC DNA]</scope>
    <source>
        <strain evidence="2 3">NtB2</strain>
    </source>
</reference>
<dbReference type="RefSeq" id="WP_109245314.1">
    <property type="nucleotide sequence ID" value="NZ_BFFO01000002.1"/>
</dbReference>
<evidence type="ECO:0000313" key="3">
    <source>
        <dbReference type="Proteomes" id="UP000245021"/>
    </source>
</evidence>
<comment type="similarity">
    <text evidence="1">Belongs to the asp23 family.</text>
</comment>
<organism evidence="2 3">
    <name type="scientific">Lactococcus termiticola</name>
    <dbReference type="NCBI Taxonomy" id="2169526"/>
    <lineage>
        <taxon>Bacteria</taxon>
        <taxon>Bacillati</taxon>
        <taxon>Bacillota</taxon>
        <taxon>Bacilli</taxon>
        <taxon>Lactobacillales</taxon>
        <taxon>Streptococcaceae</taxon>
        <taxon>Lactococcus</taxon>
    </lineage>
</organism>
<dbReference type="Proteomes" id="UP000245021">
    <property type="component" value="Unassembled WGS sequence"/>
</dbReference>
<evidence type="ECO:0000313" key="2">
    <source>
        <dbReference type="EMBL" id="GBG96329.1"/>
    </source>
</evidence>
<sequence length="133" mass="14611">MTENTIQEELGEIVIAPEVLEVIVGITAAKIEGVHTLRNKRFSDSLGKKSEGRGVYISSDENDKVTVDIYVYLTYGVSVPKVALNIQKEVKEAVSQATDVQIDEVNIHVVGVVTEKAEKPSLDELFDEGFFNA</sequence>
<comment type="caution">
    <text evidence="2">The sequence shown here is derived from an EMBL/GenBank/DDBJ whole genome shotgun (WGS) entry which is preliminary data.</text>
</comment>
<proteinExistence type="inferred from homology"/>
<protein>
    <submittedName>
        <fullName evidence="2">Alkaline shock protein</fullName>
    </submittedName>
</protein>
<dbReference type="InterPro" id="IPR005531">
    <property type="entry name" value="Asp23"/>
</dbReference>
<accession>A0A2R5HE85</accession>
<evidence type="ECO:0000256" key="1">
    <source>
        <dbReference type="ARBA" id="ARBA00005721"/>
    </source>
</evidence>
<dbReference type="Pfam" id="PF03780">
    <property type="entry name" value="Asp23"/>
    <property type="match status" value="1"/>
</dbReference>
<gene>
    <name evidence="2" type="ORF">NtB2_00440</name>
</gene>
<dbReference type="EMBL" id="BFFO01000002">
    <property type="protein sequence ID" value="GBG96329.1"/>
    <property type="molecule type" value="Genomic_DNA"/>
</dbReference>
<name>A0A2R5HE85_9LACT</name>
<dbReference type="PANTHER" id="PTHR34297">
    <property type="entry name" value="HYPOTHETICAL CYTOSOLIC PROTEIN-RELATED"/>
    <property type="match status" value="1"/>
</dbReference>